<feature type="domain" description="4Fe-4S ferredoxin-type" evidence="6">
    <location>
        <begin position="193"/>
        <end position="222"/>
    </location>
</feature>
<proteinExistence type="predicted"/>
<dbReference type="PROSITE" id="PS00198">
    <property type="entry name" value="4FE4S_FER_1"/>
    <property type="match status" value="1"/>
</dbReference>
<dbReference type="SUPFAM" id="SSF52218">
    <property type="entry name" value="Flavoproteins"/>
    <property type="match status" value="1"/>
</dbReference>
<evidence type="ECO:0000256" key="2">
    <source>
        <dbReference type="ARBA" id="ARBA00022723"/>
    </source>
</evidence>
<protein>
    <submittedName>
        <fullName evidence="7">4Fe-4S ferredoxin, iron-sulfur binding protein</fullName>
    </submittedName>
</protein>
<dbReference type="AlphaFoldDB" id="A0A1W1HJA3"/>
<dbReference type="InterPro" id="IPR017896">
    <property type="entry name" value="4Fe4S_Fe-S-bd"/>
</dbReference>
<dbReference type="InterPro" id="IPR029039">
    <property type="entry name" value="Flavoprotein-like_sf"/>
</dbReference>
<name>A0A1W1HJA3_9BACT</name>
<evidence type="ECO:0000256" key="1">
    <source>
        <dbReference type="ARBA" id="ARBA00022485"/>
    </source>
</evidence>
<dbReference type="Gene3D" id="3.40.50.360">
    <property type="match status" value="1"/>
</dbReference>
<dbReference type="SUPFAM" id="SSF54862">
    <property type="entry name" value="4Fe-4S ferredoxins"/>
    <property type="match status" value="1"/>
</dbReference>
<dbReference type="EMBL" id="FWEV01000321">
    <property type="protein sequence ID" value="SLM32597.1"/>
    <property type="molecule type" value="Genomic_DNA"/>
</dbReference>
<feature type="domain" description="Flavodoxin-like" evidence="5">
    <location>
        <begin position="6"/>
        <end position="154"/>
    </location>
</feature>
<keyword evidence="1" id="KW-0004">4Fe-4S</keyword>
<keyword evidence="3" id="KW-0408">Iron</keyword>
<dbReference type="PROSITE" id="PS51379">
    <property type="entry name" value="4FE4S_FER_2"/>
    <property type="match status" value="2"/>
</dbReference>
<evidence type="ECO:0000256" key="4">
    <source>
        <dbReference type="ARBA" id="ARBA00023014"/>
    </source>
</evidence>
<feature type="domain" description="4Fe-4S ferredoxin-type" evidence="6">
    <location>
        <begin position="223"/>
        <end position="250"/>
    </location>
</feature>
<evidence type="ECO:0000313" key="7">
    <source>
        <dbReference type="EMBL" id="SLM32597.1"/>
    </source>
</evidence>
<dbReference type="PANTHER" id="PTHR43687:SF1">
    <property type="entry name" value="FERREDOXIN III"/>
    <property type="match status" value="1"/>
</dbReference>
<evidence type="ECO:0000313" key="8">
    <source>
        <dbReference type="Proteomes" id="UP000191931"/>
    </source>
</evidence>
<dbReference type="STRING" id="1246637.MTBBW1_760061"/>
<dbReference type="InterPro" id="IPR008254">
    <property type="entry name" value="Flavodoxin/NO_synth"/>
</dbReference>
<gene>
    <name evidence="7" type="ORF">MTBBW1_760061</name>
</gene>
<dbReference type="GO" id="GO:0010181">
    <property type="term" value="F:FMN binding"/>
    <property type="evidence" value="ECO:0007669"/>
    <property type="project" value="InterPro"/>
</dbReference>
<dbReference type="PROSITE" id="PS50902">
    <property type="entry name" value="FLAVODOXIN_LIKE"/>
    <property type="match status" value="1"/>
</dbReference>
<dbReference type="GO" id="GO:0051539">
    <property type="term" value="F:4 iron, 4 sulfur cluster binding"/>
    <property type="evidence" value="ECO:0007669"/>
    <property type="project" value="UniProtKB-KW"/>
</dbReference>
<dbReference type="Proteomes" id="UP000191931">
    <property type="component" value="Unassembled WGS sequence"/>
</dbReference>
<dbReference type="OrthoDB" id="9798098at2"/>
<keyword evidence="2" id="KW-0479">Metal-binding</keyword>
<sequence length="273" mass="29893">MNIESVVLLYFSPTNTTKKTLKSIAQGTGIATITEIDLTPSDADLQGVVFTENQLVILGSPVYSGRIPVEAAKRFKNFKGNANPAVSVVLYGNREYEDALLELKNMSQDMGMTPVAGAAFIGEHSFSVESTPIAVGRPDESDLSKSRDFGKKIMDKIECFLSESKGQEGWSSLDNLTVPGNLPYKERKVMPPISPVTREDTCIKCGKCAEVCPTEAVSVDEEVTTRAEICLRCCACVKECPTGSRVMENPKMMEIAQWLSTNFSERKEPAIFI</sequence>
<evidence type="ECO:0000256" key="3">
    <source>
        <dbReference type="ARBA" id="ARBA00023004"/>
    </source>
</evidence>
<reference evidence="7 8" key="1">
    <citation type="submission" date="2017-03" db="EMBL/GenBank/DDBJ databases">
        <authorList>
            <person name="Afonso C.L."/>
            <person name="Miller P.J."/>
            <person name="Scott M.A."/>
            <person name="Spackman E."/>
            <person name="Goraichik I."/>
            <person name="Dimitrov K.M."/>
            <person name="Suarez D.L."/>
            <person name="Swayne D.E."/>
        </authorList>
    </citation>
    <scope>NUCLEOTIDE SEQUENCE [LARGE SCALE GENOMIC DNA]</scope>
    <source>
        <strain evidence="7">PRJEB14757</strain>
    </source>
</reference>
<organism evidence="7 8">
    <name type="scientific">Desulfamplus magnetovallimortis</name>
    <dbReference type="NCBI Taxonomy" id="1246637"/>
    <lineage>
        <taxon>Bacteria</taxon>
        <taxon>Pseudomonadati</taxon>
        <taxon>Thermodesulfobacteriota</taxon>
        <taxon>Desulfobacteria</taxon>
        <taxon>Desulfobacterales</taxon>
        <taxon>Desulfobacteraceae</taxon>
        <taxon>Desulfamplus</taxon>
    </lineage>
</organism>
<dbReference type="RefSeq" id="WP_080802566.1">
    <property type="nucleotide sequence ID" value="NZ_LT828543.1"/>
</dbReference>
<dbReference type="Gene3D" id="3.30.70.20">
    <property type="match status" value="1"/>
</dbReference>
<dbReference type="GO" id="GO:0046872">
    <property type="term" value="F:metal ion binding"/>
    <property type="evidence" value="ECO:0007669"/>
    <property type="project" value="UniProtKB-KW"/>
</dbReference>
<dbReference type="InterPro" id="IPR017900">
    <property type="entry name" value="4Fe4S_Fe_S_CS"/>
</dbReference>
<keyword evidence="8" id="KW-1185">Reference proteome</keyword>
<keyword evidence="4" id="KW-0411">Iron-sulfur</keyword>
<dbReference type="PANTHER" id="PTHR43687">
    <property type="entry name" value="ADENYLYLSULFATE REDUCTASE, BETA SUBUNIT"/>
    <property type="match status" value="1"/>
</dbReference>
<accession>A0A1W1HJA3</accession>
<dbReference type="Pfam" id="PF00037">
    <property type="entry name" value="Fer4"/>
    <property type="match status" value="1"/>
</dbReference>
<dbReference type="InterPro" id="IPR050572">
    <property type="entry name" value="Fe-S_Ferredoxin"/>
</dbReference>
<evidence type="ECO:0000259" key="6">
    <source>
        <dbReference type="PROSITE" id="PS51379"/>
    </source>
</evidence>
<evidence type="ECO:0000259" key="5">
    <source>
        <dbReference type="PROSITE" id="PS50902"/>
    </source>
</evidence>